<reference evidence="11 12" key="1">
    <citation type="submission" date="2023-02" db="EMBL/GenBank/DDBJ databases">
        <title>Genome sequence of Lentisphaera profundi SAORIC-696.</title>
        <authorList>
            <person name="Kim e."/>
            <person name="Cho J.-C."/>
            <person name="Choi A."/>
            <person name="Kang I."/>
        </authorList>
    </citation>
    <scope>NUCLEOTIDE SEQUENCE [LARGE SCALE GENOMIC DNA]</scope>
    <source>
        <strain evidence="11 12">SAORIC-696</strain>
    </source>
</reference>
<evidence type="ECO:0000259" key="10">
    <source>
        <dbReference type="Pfam" id="PF00909"/>
    </source>
</evidence>
<evidence type="ECO:0000256" key="2">
    <source>
        <dbReference type="ARBA" id="ARBA00005887"/>
    </source>
</evidence>
<evidence type="ECO:0000256" key="1">
    <source>
        <dbReference type="ARBA" id="ARBA00004141"/>
    </source>
</evidence>
<feature type="transmembrane region" description="Helical" evidence="8">
    <location>
        <begin position="191"/>
        <end position="212"/>
    </location>
</feature>
<protein>
    <submittedName>
        <fullName evidence="11">Ammonium transporter</fullName>
    </submittedName>
</protein>
<dbReference type="InterPro" id="IPR029020">
    <property type="entry name" value="Ammonium/urea_transptr"/>
</dbReference>
<feature type="transmembrane region" description="Helical" evidence="8">
    <location>
        <begin position="143"/>
        <end position="161"/>
    </location>
</feature>
<keyword evidence="7" id="KW-0924">Ammonia transport</keyword>
<evidence type="ECO:0000256" key="5">
    <source>
        <dbReference type="ARBA" id="ARBA00022989"/>
    </source>
</evidence>
<dbReference type="PANTHER" id="PTHR11730">
    <property type="entry name" value="AMMONIUM TRANSPORTER"/>
    <property type="match status" value="1"/>
</dbReference>
<feature type="transmembrane region" description="Helical" evidence="8">
    <location>
        <begin position="232"/>
        <end position="255"/>
    </location>
</feature>
<comment type="subcellular location">
    <subcellularLocation>
        <location evidence="1">Membrane</location>
        <topology evidence="1">Multi-pass membrane protein</topology>
    </subcellularLocation>
</comment>
<sequence length="429" mass="45249">MLNVKKGYIIAALTFFMSLSTSAQDATSEANNALAESSDALFILLGAIMILSMHAGFAFLEVGSVRKKNQVNALNKILCEWCFSTIAYLFIGYPLARGLNLVGSISEVNAANGIEYIRFFLFLGFAACIPAIISGGVAERAKFWTNSIAGIIFVAVIYPLIEGVTWGKFSDTLASSDGWLATQFGAPFHDFAGSAVVHGTGGWLALPAIMLLGARLKRYDKNSSIKVSSIPFLALGSWILIVGWFGFNVMSAGAIKDIQGLVAINSLLAMVGGTLTAMFISRNDAGFVHNGALAGLVAVCAGSDLYHPLGALAVGAIAGAIFVILFDIETNKWKIDDVLGVWPLHGVCGLWGGIAAGIFGLESLGGLGGVSFMSQLLVSVAIALVSFIASFIVYGLLKKTVGIRLSEQEERIGADLSVHHIEANPEEAL</sequence>
<evidence type="ECO:0000313" key="11">
    <source>
        <dbReference type="EMBL" id="WDE95551.1"/>
    </source>
</evidence>
<evidence type="ECO:0000256" key="3">
    <source>
        <dbReference type="ARBA" id="ARBA00022448"/>
    </source>
</evidence>
<dbReference type="PANTHER" id="PTHR11730:SF89">
    <property type="entry name" value="AMMONIUM TRANSPORTER SLL0108-RELATED"/>
    <property type="match status" value="1"/>
</dbReference>
<proteinExistence type="inferred from homology"/>
<keyword evidence="3" id="KW-0813">Transport</keyword>
<comment type="similarity">
    <text evidence="2">Belongs to the ammonia transporter channel (TC 1.A.11.2) family.</text>
</comment>
<dbReference type="EMBL" id="CP117811">
    <property type="protein sequence ID" value="WDE95551.1"/>
    <property type="molecule type" value="Genomic_DNA"/>
</dbReference>
<feature type="transmembrane region" description="Helical" evidence="8">
    <location>
        <begin position="116"/>
        <end position="136"/>
    </location>
</feature>
<feature type="signal peptide" evidence="9">
    <location>
        <begin position="1"/>
        <end position="23"/>
    </location>
</feature>
<dbReference type="InterPro" id="IPR024041">
    <property type="entry name" value="NH4_transpt_AmtB-like_dom"/>
</dbReference>
<name>A0ABY7VP33_9BACT</name>
<feature type="domain" description="Ammonium transporter AmtB-like" evidence="10">
    <location>
        <begin position="42"/>
        <end position="420"/>
    </location>
</feature>
<evidence type="ECO:0000256" key="7">
    <source>
        <dbReference type="ARBA" id="ARBA00023177"/>
    </source>
</evidence>
<dbReference type="PROSITE" id="PS01219">
    <property type="entry name" value="AMMONIUM_TRANSP"/>
    <property type="match status" value="1"/>
</dbReference>
<keyword evidence="4 8" id="KW-0812">Transmembrane</keyword>
<feature type="transmembrane region" description="Helical" evidence="8">
    <location>
        <begin position="311"/>
        <end position="328"/>
    </location>
</feature>
<evidence type="ECO:0000313" key="12">
    <source>
        <dbReference type="Proteomes" id="UP001214250"/>
    </source>
</evidence>
<feature type="transmembrane region" description="Helical" evidence="8">
    <location>
        <begin position="340"/>
        <end position="360"/>
    </location>
</feature>
<feature type="transmembrane region" description="Helical" evidence="8">
    <location>
        <begin position="41"/>
        <end position="65"/>
    </location>
</feature>
<dbReference type="SUPFAM" id="SSF111352">
    <property type="entry name" value="Ammonium transporter"/>
    <property type="match status" value="1"/>
</dbReference>
<dbReference type="Pfam" id="PF00909">
    <property type="entry name" value="Ammonium_transp"/>
    <property type="match status" value="1"/>
</dbReference>
<feature type="transmembrane region" description="Helical" evidence="8">
    <location>
        <begin position="372"/>
        <end position="397"/>
    </location>
</feature>
<keyword evidence="5 8" id="KW-1133">Transmembrane helix</keyword>
<evidence type="ECO:0000256" key="6">
    <source>
        <dbReference type="ARBA" id="ARBA00023136"/>
    </source>
</evidence>
<keyword evidence="12" id="KW-1185">Reference proteome</keyword>
<dbReference type="InterPro" id="IPR018047">
    <property type="entry name" value="Ammonium_transpt_CS"/>
</dbReference>
<gene>
    <name evidence="11" type="ORF">PQO03_07440</name>
</gene>
<evidence type="ECO:0000256" key="9">
    <source>
        <dbReference type="SAM" id="SignalP"/>
    </source>
</evidence>
<feature type="chain" id="PRO_5045583811" evidence="9">
    <location>
        <begin position="24"/>
        <end position="429"/>
    </location>
</feature>
<evidence type="ECO:0000256" key="8">
    <source>
        <dbReference type="SAM" id="Phobius"/>
    </source>
</evidence>
<keyword evidence="9" id="KW-0732">Signal</keyword>
<feature type="transmembrane region" description="Helical" evidence="8">
    <location>
        <begin position="287"/>
        <end position="305"/>
    </location>
</feature>
<evidence type="ECO:0000256" key="4">
    <source>
        <dbReference type="ARBA" id="ARBA00022692"/>
    </source>
</evidence>
<accession>A0ABY7VP33</accession>
<keyword evidence="6 8" id="KW-0472">Membrane</keyword>
<feature type="transmembrane region" description="Helical" evidence="8">
    <location>
        <begin position="261"/>
        <end position="280"/>
    </location>
</feature>
<dbReference type="Gene3D" id="1.10.3430.10">
    <property type="entry name" value="Ammonium transporter AmtB like domains"/>
    <property type="match status" value="1"/>
</dbReference>
<organism evidence="11 12">
    <name type="scientific">Lentisphaera profundi</name>
    <dbReference type="NCBI Taxonomy" id="1658616"/>
    <lineage>
        <taxon>Bacteria</taxon>
        <taxon>Pseudomonadati</taxon>
        <taxon>Lentisphaerota</taxon>
        <taxon>Lentisphaeria</taxon>
        <taxon>Lentisphaerales</taxon>
        <taxon>Lentisphaeraceae</taxon>
        <taxon>Lentisphaera</taxon>
    </lineage>
</organism>
<feature type="transmembrane region" description="Helical" evidence="8">
    <location>
        <begin position="77"/>
        <end position="96"/>
    </location>
</feature>
<dbReference type="Proteomes" id="UP001214250">
    <property type="component" value="Chromosome 1"/>
</dbReference>